<dbReference type="Proteomes" id="UP000075243">
    <property type="component" value="Unassembled WGS sequence"/>
</dbReference>
<reference evidence="1" key="1">
    <citation type="journal article" date="2012" name="Nat. Biotechnol.">
        <title>Draft genome sequence of pigeonpea (Cajanus cajan), an orphan legume crop of resource-poor farmers.</title>
        <authorList>
            <person name="Varshney R.K."/>
            <person name="Chen W."/>
            <person name="Li Y."/>
            <person name="Bharti A.K."/>
            <person name="Saxena R.K."/>
            <person name="Schlueter J.A."/>
            <person name="Donoghue M.T."/>
            <person name="Azam S."/>
            <person name="Fan G."/>
            <person name="Whaley A.M."/>
            <person name="Farmer A.D."/>
            <person name="Sheridan J."/>
            <person name="Iwata A."/>
            <person name="Tuteja R."/>
            <person name="Penmetsa R.V."/>
            <person name="Wu W."/>
            <person name="Upadhyaya H.D."/>
            <person name="Yang S.P."/>
            <person name="Shah T."/>
            <person name="Saxena K.B."/>
            <person name="Michael T."/>
            <person name="McCombie W.R."/>
            <person name="Yang B."/>
            <person name="Zhang G."/>
            <person name="Yang H."/>
            <person name="Wang J."/>
            <person name="Spillane C."/>
            <person name="Cook D.R."/>
            <person name="May G.D."/>
            <person name="Xu X."/>
            <person name="Jackson S.A."/>
        </authorList>
    </citation>
    <scope>NUCLEOTIDE SEQUENCE [LARGE SCALE GENOMIC DNA]</scope>
</reference>
<accession>A0A151S4J1</accession>
<dbReference type="AlphaFoldDB" id="A0A151S4J1"/>
<evidence type="ECO:0000313" key="2">
    <source>
        <dbReference type="Proteomes" id="UP000075243"/>
    </source>
</evidence>
<dbReference type="EMBL" id="KQ483470">
    <property type="protein sequence ID" value="KYP49722.1"/>
    <property type="molecule type" value="Genomic_DNA"/>
</dbReference>
<organism evidence="1 2">
    <name type="scientific">Cajanus cajan</name>
    <name type="common">Pigeon pea</name>
    <name type="synonym">Cajanus indicus</name>
    <dbReference type="NCBI Taxonomy" id="3821"/>
    <lineage>
        <taxon>Eukaryota</taxon>
        <taxon>Viridiplantae</taxon>
        <taxon>Streptophyta</taxon>
        <taxon>Embryophyta</taxon>
        <taxon>Tracheophyta</taxon>
        <taxon>Spermatophyta</taxon>
        <taxon>Magnoliopsida</taxon>
        <taxon>eudicotyledons</taxon>
        <taxon>Gunneridae</taxon>
        <taxon>Pentapetalae</taxon>
        <taxon>rosids</taxon>
        <taxon>fabids</taxon>
        <taxon>Fabales</taxon>
        <taxon>Fabaceae</taxon>
        <taxon>Papilionoideae</taxon>
        <taxon>50 kb inversion clade</taxon>
        <taxon>NPAAA clade</taxon>
        <taxon>indigoferoid/millettioid clade</taxon>
        <taxon>Phaseoleae</taxon>
        <taxon>Cajanus</taxon>
    </lineage>
</organism>
<sequence>MQAQVICVRSYVTQLLKEKTMAEFLARVKALVVGLSSIRDPISPHEHLEVLLHGLPHYYKSVVTLISSKSIRLKVPNVGVLLAHEAQMIDYGQGQGIQEVIS</sequence>
<evidence type="ECO:0000313" key="1">
    <source>
        <dbReference type="EMBL" id="KYP49722.1"/>
    </source>
</evidence>
<protein>
    <recommendedName>
        <fullName evidence="3">Retrovirus-related Pol polyprotein from transposon TNT 1-94</fullName>
    </recommendedName>
</protein>
<dbReference type="Pfam" id="PF14223">
    <property type="entry name" value="Retrotran_gag_2"/>
    <property type="match status" value="1"/>
</dbReference>
<dbReference type="Gramene" id="C.cajan_28239.t">
    <property type="protein sequence ID" value="C.cajan_28239.t.cds1"/>
    <property type="gene ID" value="C.cajan_28239"/>
</dbReference>
<gene>
    <name evidence="1" type="ORF">KK1_028498</name>
</gene>
<name>A0A151S4J1_CAJCA</name>
<proteinExistence type="predicted"/>
<evidence type="ECO:0008006" key="3">
    <source>
        <dbReference type="Google" id="ProtNLM"/>
    </source>
</evidence>
<keyword evidence="2" id="KW-1185">Reference proteome</keyword>